<proteinExistence type="inferred from homology"/>
<protein>
    <submittedName>
        <fullName evidence="6">FAD-binding oxidoreductase</fullName>
    </submittedName>
</protein>
<keyword evidence="7" id="KW-1185">Reference proteome</keyword>
<dbReference type="InterPro" id="IPR006076">
    <property type="entry name" value="FAD-dep_OxRdtase"/>
</dbReference>
<dbReference type="SUPFAM" id="SSF54373">
    <property type="entry name" value="FAD-linked reductases, C-terminal domain"/>
    <property type="match status" value="1"/>
</dbReference>
<reference evidence="6 7" key="1">
    <citation type="journal article" date="2018" name="J. Microbiol.">
        <title>Salicibibacter kimchii gen. nov., sp. nov., a moderately halophilic and alkalitolerant bacterium in the family Bacillaceae, isolated from kimchi.</title>
        <authorList>
            <person name="Jang J.Y."/>
            <person name="Oh Y.J."/>
            <person name="Lim S.K."/>
            <person name="Park H.K."/>
            <person name="Lee C."/>
            <person name="Kim J.Y."/>
            <person name="Lee M.A."/>
            <person name="Choi H.J."/>
        </authorList>
    </citation>
    <scope>NUCLEOTIDE SEQUENCE [LARGE SCALE GENOMIC DNA]</scope>
    <source>
        <strain evidence="6 7">NKC1-1</strain>
    </source>
</reference>
<dbReference type="GO" id="GO:0005737">
    <property type="term" value="C:cytoplasm"/>
    <property type="evidence" value="ECO:0007669"/>
    <property type="project" value="TreeGrafter"/>
</dbReference>
<evidence type="ECO:0000259" key="5">
    <source>
        <dbReference type="Pfam" id="PF01266"/>
    </source>
</evidence>
<dbReference type="RefSeq" id="WP_114372474.1">
    <property type="nucleotide sequence ID" value="NZ_CP031092.1"/>
</dbReference>
<accession>A0A345BYL4</accession>
<dbReference type="AlphaFoldDB" id="A0A345BYL4"/>
<gene>
    <name evidence="6" type="ORF">DT065_08405</name>
</gene>
<evidence type="ECO:0000313" key="6">
    <source>
        <dbReference type="EMBL" id="AXF56045.1"/>
    </source>
</evidence>
<dbReference type="KEGG" id="rue:DT065_08405"/>
<dbReference type="Pfam" id="PF01266">
    <property type="entry name" value="DAO"/>
    <property type="match status" value="1"/>
</dbReference>
<dbReference type="PANTHER" id="PTHR13847:SF286">
    <property type="entry name" value="D-AMINO ACID DEHYDROGENASE"/>
    <property type="match status" value="1"/>
</dbReference>
<comment type="cofactor">
    <cofactor evidence="1">
        <name>FAD</name>
        <dbReference type="ChEBI" id="CHEBI:57692"/>
    </cofactor>
</comment>
<keyword evidence="4" id="KW-0560">Oxidoreductase</keyword>
<comment type="similarity">
    <text evidence="2">Belongs to the DadA oxidoreductase family.</text>
</comment>
<dbReference type="InterPro" id="IPR036188">
    <property type="entry name" value="FAD/NAD-bd_sf"/>
</dbReference>
<dbReference type="GO" id="GO:0016491">
    <property type="term" value="F:oxidoreductase activity"/>
    <property type="evidence" value="ECO:0007669"/>
    <property type="project" value="UniProtKB-KW"/>
</dbReference>
<dbReference type="OrthoDB" id="9805337at2"/>
<dbReference type="PANTHER" id="PTHR13847">
    <property type="entry name" value="SARCOSINE DEHYDROGENASE-RELATED"/>
    <property type="match status" value="1"/>
</dbReference>
<dbReference type="Proteomes" id="UP000252100">
    <property type="component" value="Chromosome"/>
</dbReference>
<keyword evidence="3" id="KW-0285">Flavoprotein</keyword>
<dbReference type="EMBL" id="CP031092">
    <property type="protein sequence ID" value="AXF56045.1"/>
    <property type="molecule type" value="Genomic_DNA"/>
</dbReference>
<dbReference type="Gene3D" id="3.30.9.10">
    <property type="entry name" value="D-Amino Acid Oxidase, subunit A, domain 2"/>
    <property type="match status" value="1"/>
</dbReference>
<evidence type="ECO:0000256" key="2">
    <source>
        <dbReference type="ARBA" id="ARBA00009410"/>
    </source>
</evidence>
<evidence type="ECO:0000313" key="7">
    <source>
        <dbReference type="Proteomes" id="UP000252100"/>
    </source>
</evidence>
<name>A0A345BYL4_9BACI</name>
<dbReference type="SUPFAM" id="SSF51905">
    <property type="entry name" value="FAD/NAD(P)-binding domain"/>
    <property type="match status" value="1"/>
</dbReference>
<evidence type="ECO:0000256" key="3">
    <source>
        <dbReference type="ARBA" id="ARBA00022630"/>
    </source>
</evidence>
<sequence>MKITIVGAGILGASTAYHLAKKGYNVTIVDRDDNGQATSAAAGMICPWLSQRRNKAWYTLVKNGAAYYPQVIAELEKDGETNAGYKQVGALRLHTDEKKLRETMERAKIKRQEAPEIGELLLLSPRETKERFPLLSNGTYSSLYAEGAARVDGRRLRNALLRGAERAGAMFIQGDAVLLKDGASAVGIKVNEKEIFSDTVVVTAGAWAQSLLTPFGIDVYVKEQKAQIVHLHLPHTHTETGNWPIVIPPGKQYIAPFEQGQIVAGSSQEDDAGFDERVTARPIEEILSKTLQVAPGLAEAEWTGTRVGFRPFTPNFLPVFGDTPELKGLLFANGLGATGLTMGPYLGSVLARMAVGKPVELDLEDYAVETGRL</sequence>
<dbReference type="Gene3D" id="3.50.50.60">
    <property type="entry name" value="FAD/NAD(P)-binding domain"/>
    <property type="match status" value="1"/>
</dbReference>
<evidence type="ECO:0000256" key="1">
    <source>
        <dbReference type="ARBA" id="ARBA00001974"/>
    </source>
</evidence>
<evidence type="ECO:0000256" key="4">
    <source>
        <dbReference type="ARBA" id="ARBA00023002"/>
    </source>
</evidence>
<feature type="domain" description="FAD dependent oxidoreductase" evidence="5">
    <location>
        <begin position="3"/>
        <end position="353"/>
    </location>
</feature>
<organism evidence="6 7">
    <name type="scientific">Salicibibacter kimchii</name>
    <dbReference type="NCBI Taxonomy" id="2099786"/>
    <lineage>
        <taxon>Bacteria</taxon>
        <taxon>Bacillati</taxon>
        <taxon>Bacillota</taxon>
        <taxon>Bacilli</taxon>
        <taxon>Bacillales</taxon>
        <taxon>Bacillaceae</taxon>
        <taxon>Salicibibacter</taxon>
    </lineage>
</organism>